<dbReference type="PRINTS" id="PR01590">
    <property type="entry name" value="HTHFIS"/>
</dbReference>
<keyword evidence="7" id="KW-0804">Transcription</keyword>
<keyword evidence="3" id="KW-0067">ATP-binding</keyword>
<evidence type="ECO:0000256" key="8">
    <source>
        <dbReference type="PROSITE-ProRule" id="PRU00169"/>
    </source>
</evidence>
<dbReference type="Pfam" id="PF02954">
    <property type="entry name" value="HTH_8"/>
    <property type="match status" value="1"/>
</dbReference>
<dbReference type="InterPro" id="IPR027417">
    <property type="entry name" value="P-loop_NTPase"/>
</dbReference>
<evidence type="ECO:0000256" key="7">
    <source>
        <dbReference type="ARBA" id="ARBA00023163"/>
    </source>
</evidence>
<comment type="caution">
    <text evidence="11">The sequence shown here is derived from an EMBL/GenBank/DDBJ whole genome shotgun (WGS) entry which is preliminary data.</text>
</comment>
<evidence type="ECO:0000256" key="3">
    <source>
        <dbReference type="ARBA" id="ARBA00022840"/>
    </source>
</evidence>
<keyword evidence="1 8" id="KW-0597">Phosphoprotein</keyword>
<sequence length="460" mass="51165">MTGRVLIVDDERGVCELLDAGLKKRGFRTAWRTSAAEALELLGAEDFEVVVTDMTMRGMSGLELCERIAQNRPDLPVIVITAFGSLDTATSAIRAGAYDFVTKPFELDALRLTVERALRHRALREEVRRLRRAVDDAHRYEQILGGSPAMRGVFDLLDRVADSDTSILITGESGTGKELVARAVHQRSRRGGAFVAVNCAAVPDALLESELFGHARGAFTDAKGQRSGLFARAHGGTLFLDEIGELPVGLQPKLLRALQERAVRPVGADDETPVDVRLIAATNRDLETAIEERRFREDLYYRINVVHVDLPPLRSRGADVLLLAQRFLERFATLKERPIKGLSAPAAEKLVAYAWPGNVRELQNCIERAVALARFDQITVDDLPEKIRTYRRSHVLVSSDDPTELVPMEEVERRYILRVLEVVGGNKSQAAHILGFDRATLYRKLERYGLRAGRSSDPKP</sequence>
<dbReference type="CDD" id="cd00009">
    <property type="entry name" value="AAA"/>
    <property type="match status" value="1"/>
</dbReference>
<keyword evidence="4" id="KW-0902">Two-component regulatory system</keyword>
<keyword evidence="5" id="KW-0805">Transcription regulation</keyword>
<dbReference type="AlphaFoldDB" id="A0A150SLW3"/>
<feature type="domain" description="Response regulatory" evidence="10">
    <location>
        <begin position="4"/>
        <end position="118"/>
    </location>
</feature>
<dbReference type="GO" id="GO:0000160">
    <property type="term" value="P:phosphorelay signal transduction system"/>
    <property type="evidence" value="ECO:0007669"/>
    <property type="project" value="UniProtKB-KW"/>
</dbReference>
<dbReference type="PROSITE" id="PS00676">
    <property type="entry name" value="SIGMA54_INTERACT_2"/>
    <property type="match status" value="1"/>
</dbReference>
<dbReference type="SUPFAM" id="SSF46689">
    <property type="entry name" value="Homeodomain-like"/>
    <property type="match status" value="1"/>
</dbReference>
<dbReference type="Gene3D" id="3.40.50.300">
    <property type="entry name" value="P-loop containing nucleotide triphosphate hydrolases"/>
    <property type="match status" value="1"/>
</dbReference>
<dbReference type="InterPro" id="IPR025662">
    <property type="entry name" value="Sigma_54_int_dom_ATP-bd_1"/>
</dbReference>
<evidence type="ECO:0000313" key="12">
    <source>
        <dbReference type="Proteomes" id="UP000075635"/>
    </source>
</evidence>
<dbReference type="Gene3D" id="1.10.10.60">
    <property type="entry name" value="Homeodomain-like"/>
    <property type="match status" value="1"/>
</dbReference>
<dbReference type="Pfam" id="PF00158">
    <property type="entry name" value="Sigma54_activat"/>
    <property type="match status" value="1"/>
</dbReference>
<dbReference type="InterPro" id="IPR003593">
    <property type="entry name" value="AAA+_ATPase"/>
</dbReference>
<dbReference type="GO" id="GO:0005524">
    <property type="term" value="F:ATP binding"/>
    <property type="evidence" value="ECO:0007669"/>
    <property type="project" value="UniProtKB-KW"/>
</dbReference>
<dbReference type="GO" id="GO:0043565">
    <property type="term" value="F:sequence-specific DNA binding"/>
    <property type="evidence" value="ECO:0007669"/>
    <property type="project" value="InterPro"/>
</dbReference>
<keyword evidence="6" id="KW-0238">DNA-binding</keyword>
<dbReference type="Gene3D" id="3.40.50.2300">
    <property type="match status" value="1"/>
</dbReference>
<dbReference type="GO" id="GO:0006355">
    <property type="term" value="P:regulation of DNA-templated transcription"/>
    <property type="evidence" value="ECO:0007669"/>
    <property type="project" value="InterPro"/>
</dbReference>
<name>A0A150SLW3_SORCE</name>
<dbReference type="SMART" id="SM00382">
    <property type="entry name" value="AAA"/>
    <property type="match status" value="1"/>
</dbReference>
<dbReference type="SUPFAM" id="SSF52540">
    <property type="entry name" value="P-loop containing nucleoside triphosphate hydrolases"/>
    <property type="match status" value="1"/>
</dbReference>
<feature type="domain" description="Sigma-54 factor interaction" evidence="9">
    <location>
        <begin position="143"/>
        <end position="371"/>
    </location>
</feature>
<dbReference type="PROSITE" id="PS00688">
    <property type="entry name" value="SIGMA54_INTERACT_3"/>
    <property type="match status" value="1"/>
</dbReference>
<dbReference type="EMBL" id="JEMB01000817">
    <property type="protein sequence ID" value="KYF93443.1"/>
    <property type="molecule type" value="Genomic_DNA"/>
</dbReference>
<dbReference type="PROSITE" id="PS50110">
    <property type="entry name" value="RESPONSE_REGULATORY"/>
    <property type="match status" value="1"/>
</dbReference>
<protein>
    <submittedName>
        <fullName evidence="11">Fis family transcriptional regulator</fullName>
    </submittedName>
</protein>
<evidence type="ECO:0000256" key="6">
    <source>
        <dbReference type="ARBA" id="ARBA00023125"/>
    </source>
</evidence>
<proteinExistence type="predicted"/>
<evidence type="ECO:0000259" key="10">
    <source>
        <dbReference type="PROSITE" id="PS50110"/>
    </source>
</evidence>
<organism evidence="11 12">
    <name type="scientific">Sorangium cellulosum</name>
    <name type="common">Polyangium cellulosum</name>
    <dbReference type="NCBI Taxonomy" id="56"/>
    <lineage>
        <taxon>Bacteria</taxon>
        <taxon>Pseudomonadati</taxon>
        <taxon>Myxococcota</taxon>
        <taxon>Polyangia</taxon>
        <taxon>Polyangiales</taxon>
        <taxon>Polyangiaceae</taxon>
        <taxon>Sorangium</taxon>
    </lineage>
</organism>
<feature type="modified residue" description="4-aspartylphosphate" evidence="8">
    <location>
        <position position="53"/>
    </location>
</feature>
<evidence type="ECO:0000259" key="9">
    <source>
        <dbReference type="PROSITE" id="PS50045"/>
    </source>
</evidence>
<dbReference type="InterPro" id="IPR025944">
    <property type="entry name" value="Sigma_54_int_dom_CS"/>
</dbReference>
<dbReference type="FunFam" id="3.40.50.2300:FF:000018">
    <property type="entry name" value="DNA-binding transcriptional regulator NtrC"/>
    <property type="match status" value="1"/>
</dbReference>
<reference evidence="11 12" key="1">
    <citation type="submission" date="2014-02" db="EMBL/GenBank/DDBJ databases">
        <title>The small core and large imbalanced accessory genome model reveals a collaborative survival strategy of Sorangium cellulosum strains in nature.</title>
        <authorList>
            <person name="Han K."/>
            <person name="Peng R."/>
            <person name="Blom J."/>
            <person name="Li Y.-Z."/>
        </authorList>
    </citation>
    <scope>NUCLEOTIDE SEQUENCE [LARGE SCALE GENOMIC DNA]</scope>
    <source>
        <strain evidence="11 12">So0011-07</strain>
    </source>
</reference>
<dbReference type="Pfam" id="PF00072">
    <property type="entry name" value="Response_reg"/>
    <property type="match status" value="1"/>
</dbReference>
<evidence type="ECO:0000256" key="5">
    <source>
        <dbReference type="ARBA" id="ARBA00023015"/>
    </source>
</evidence>
<dbReference type="SMART" id="SM00448">
    <property type="entry name" value="REC"/>
    <property type="match status" value="1"/>
</dbReference>
<dbReference type="InterPro" id="IPR011006">
    <property type="entry name" value="CheY-like_superfamily"/>
</dbReference>
<keyword evidence="2" id="KW-0547">Nucleotide-binding</keyword>
<dbReference type="InterPro" id="IPR025943">
    <property type="entry name" value="Sigma_54_int_dom_ATP-bd_2"/>
</dbReference>
<evidence type="ECO:0000313" key="11">
    <source>
        <dbReference type="EMBL" id="KYF93443.1"/>
    </source>
</evidence>
<evidence type="ECO:0000256" key="2">
    <source>
        <dbReference type="ARBA" id="ARBA00022741"/>
    </source>
</evidence>
<accession>A0A150SLW3</accession>
<gene>
    <name evidence="11" type="ORF">BE17_19950</name>
</gene>
<dbReference type="InterPro" id="IPR002078">
    <property type="entry name" value="Sigma_54_int"/>
</dbReference>
<dbReference type="InterPro" id="IPR001789">
    <property type="entry name" value="Sig_transdc_resp-reg_receiver"/>
</dbReference>
<dbReference type="Pfam" id="PF25601">
    <property type="entry name" value="AAA_lid_14"/>
    <property type="match status" value="1"/>
</dbReference>
<dbReference type="PROSITE" id="PS00675">
    <property type="entry name" value="SIGMA54_INTERACT_1"/>
    <property type="match status" value="1"/>
</dbReference>
<dbReference type="InterPro" id="IPR002197">
    <property type="entry name" value="HTH_Fis"/>
</dbReference>
<dbReference type="InterPro" id="IPR009057">
    <property type="entry name" value="Homeodomain-like_sf"/>
</dbReference>
<dbReference type="SUPFAM" id="SSF52172">
    <property type="entry name" value="CheY-like"/>
    <property type="match status" value="1"/>
</dbReference>
<dbReference type="Proteomes" id="UP000075635">
    <property type="component" value="Unassembled WGS sequence"/>
</dbReference>
<dbReference type="PANTHER" id="PTHR32071">
    <property type="entry name" value="TRANSCRIPTIONAL REGULATORY PROTEIN"/>
    <property type="match status" value="1"/>
</dbReference>
<evidence type="ECO:0000256" key="4">
    <source>
        <dbReference type="ARBA" id="ARBA00023012"/>
    </source>
</evidence>
<evidence type="ECO:0000256" key="1">
    <source>
        <dbReference type="ARBA" id="ARBA00022553"/>
    </source>
</evidence>
<dbReference type="Gene3D" id="1.10.8.60">
    <property type="match status" value="1"/>
</dbReference>
<dbReference type="FunFam" id="3.40.50.300:FF:000006">
    <property type="entry name" value="DNA-binding transcriptional regulator NtrC"/>
    <property type="match status" value="1"/>
</dbReference>
<dbReference type="InterPro" id="IPR058031">
    <property type="entry name" value="AAA_lid_NorR"/>
</dbReference>
<dbReference type="PROSITE" id="PS50045">
    <property type="entry name" value="SIGMA54_INTERACT_4"/>
    <property type="match status" value="1"/>
</dbReference>